<evidence type="ECO:0000313" key="2">
    <source>
        <dbReference type="Proteomes" id="UP000004506"/>
    </source>
</evidence>
<accession>A0AA86YIE5</accession>
<dbReference type="AlphaFoldDB" id="A0AA86YIE5"/>
<protein>
    <submittedName>
        <fullName evidence="1">Uncharacterized protein</fullName>
    </submittedName>
</protein>
<evidence type="ECO:0000313" key="1">
    <source>
        <dbReference type="EMBL" id="EDU58942.1"/>
    </source>
</evidence>
<reference evidence="2" key="1">
    <citation type="submission" date="2008-04" db="EMBL/GenBank/DDBJ databases">
        <title>Draft genome sequence of Providencia stuartii (ATCC 25827).</title>
        <authorList>
            <person name="Sudarsanam P."/>
            <person name="Ley R."/>
            <person name="Guruge J."/>
            <person name="Turnbaugh P.J."/>
            <person name="Mahowald M."/>
            <person name="Liep D."/>
            <person name="Gordon J."/>
        </authorList>
    </citation>
    <scope>NUCLEOTIDE SEQUENCE [LARGE SCALE GENOMIC DNA]</scope>
    <source>
        <strain evidence="2">ATCC 25827</strain>
    </source>
</reference>
<organism evidence="1 2">
    <name type="scientific">Providencia stuartii ATCC 25827</name>
    <dbReference type="NCBI Taxonomy" id="471874"/>
    <lineage>
        <taxon>Bacteria</taxon>
        <taxon>Pseudomonadati</taxon>
        <taxon>Pseudomonadota</taxon>
        <taxon>Gammaproteobacteria</taxon>
        <taxon>Enterobacterales</taxon>
        <taxon>Morganellaceae</taxon>
        <taxon>Providencia</taxon>
    </lineage>
</organism>
<comment type="caution">
    <text evidence="1">The sequence shown here is derived from an EMBL/GenBank/DDBJ whole genome shotgun (WGS) entry which is preliminary data.</text>
</comment>
<gene>
    <name evidence="1" type="ORF">PROSTU_02126</name>
</gene>
<reference evidence="1 2" key="3">
    <citation type="submission" date="2008-05" db="EMBL/GenBank/DDBJ databases">
        <authorList>
            <person name="Fulton L."/>
            <person name="Clifton S."/>
            <person name="Fulton B."/>
            <person name="Xu J."/>
            <person name="Minx P."/>
            <person name="Pepin K.H."/>
            <person name="Johnson M."/>
            <person name="Thiruvilangam P."/>
            <person name="Bhonagiri V."/>
            <person name="Nash W.E."/>
            <person name="Mardis E.R."/>
            <person name="Wilson R.K."/>
        </authorList>
    </citation>
    <scope>NUCLEOTIDE SEQUENCE [LARGE SCALE GENOMIC DNA]</scope>
    <source>
        <strain evidence="1 2">ATCC 25827</strain>
    </source>
</reference>
<dbReference type="Proteomes" id="UP000004506">
    <property type="component" value="Unassembled WGS sequence"/>
</dbReference>
<dbReference type="EMBL" id="ABJD02000101">
    <property type="protein sequence ID" value="EDU58942.1"/>
    <property type="molecule type" value="Genomic_DNA"/>
</dbReference>
<reference evidence="2" key="2">
    <citation type="submission" date="2008-04" db="EMBL/GenBank/DDBJ databases">
        <title>Draft genome sequence of Providencia stuartii(ATCC 25827).</title>
        <authorList>
            <person name="Sudarsanam P."/>
            <person name="Ley R."/>
            <person name="Guruge J."/>
            <person name="Turnbaugh P.J."/>
            <person name="Mahowald M."/>
            <person name="Liep D."/>
            <person name="Gordon J."/>
        </authorList>
    </citation>
    <scope>NUCLEOTIDE SEQUENCE [LARGE SCALE GENOMIC DNA]</scope>
    <source>
        <strain evidence="2">ATCC 25827</strain>
    </source>
</reference>
<sequence length="39" mass="4362">MAFAPFSQENKHTDAMIIIPRNSFNVIVASDSLRAPLMK</sequence>
<proteinExistence type="predicted"/>
<name>A0AA86YIE5_PROST</name>